<feature type="compositionally biased region" description="Acidic residues" evidence="18">
    <location>
        <begin position="83"/>
        <end position="93"/>
    </location>
</feature>
<evidence type="ECO:0000256" key="4">
    <source>
        <dbReference type="ARBA" id="ARBA00004556"/>
    </source>
</evidence>
<dbReference type="GO" id="GO:0010494">
    <property type="term" value="C:cytoplasmic stress granule"/>
    <property type="evidence" value="ECO:0007669"/>
    <property type="project" value="UniProtKB-SubCell"/>
</dbReference>
<dbReference type="GO" id="GO:0035145">
    <property type="term" value="C:exon-exon junction complex"/>
    <property type="evidence" value="ECO:0007669"/>
    <property type="project" value="InterPro"/>
</dbReference>
<dbReference type="GO" id="GO:0051028">
    <property type="term" value="P:mRNA transport"/>
    <property type="evidence" value="ECO:0007669"/>
    <property type="project" value="UniProtKB-KW"/>
</dbReference>
<keyword evidence="15" id="KW-0508">mRNA splicing</keyword>
<evidence type="ECO:0000256" key="6">
    <source>
        <dbReference type="ARBA" id="ARBA00019964"/>
    </source>
</evidence>
<reference evidence="22" key="1">
    <citation type="journal article" date="2020" name="PLoS Negl. Trop. Dis.">
        <title>High-quality nuclear genome for Sarcoptes scabiei-A critical resource for a neglected parasite.</title>
        <authorList>
            <person name="Korhonen P.K."/>
            <person name="Gasser R.B."/>
            <person name="Ma G."/>
            <person name="Wang T."/>
            <person name="Stroehlein A.J."/>
            <person name="Young N.D."/>
            <person name="Ang C.S."/>
            <person name="Fernando D.D."/>
            <person name="Lu H.C."/>
            <person name="Taylor S."/>
            <person name="Reynolds S.L."/>
            <person name="Mofiz E."/>
            <person name="Najaraj S.H."/>
            <person name="Gowda H."/>
            <person name="Madugundu A."/>
            <person name="Renuse S."/>
            <person name="Holt D."/>
            <person name="Pandey A."/>
            <person name="Papenfuss A.T."/>
            <person name="Fischer K."/>
        </authorList>
    </citation>
    <scope>NUCLEOTIDE SEQUENCE [LARGE SCALE GENOMIC DNA]</scope>
</reference>
<feature type="region of interest" description="Disordered" evidence="18">
    <location>
        <begin position="33"/>
        <end position="154"/>
    </location>
</feature>
<feature type="compositionally biased region" description="Polar residues" evidence="18">
    <location>
        <begin position="1164"/>
        <end position="1181"/>
    </location>
</feature>
<feature type="compositionally biased region" description="Polar residues" evidence="18">
    <location>
        <begin position="96"/>
        <end position="114"/>
    </location>
</feature>
<keyword evidence="16" id="KW-0539">Nucleus</keyword>
<dbReference type="Proteomes" id="UP000070412">
    <property type="component" value="Unassembled WGS sequence"/>
</dbReference>
<dbReference type="GO" id="GO:0006397">
    <property type="term" value="P:mRNA processing"/>
    <property type="evidence" value="ECO:0007669"/>
    <property type="project" value="UniProtKB-KW"/>
</dbReference>
<evidence type="ECO:0000256" key="3">
    <source>
        <dbReference type="ARBA" id="ARBA00004324"/>
    </source>
</evidence>
<evidence type="ECO:0000256" key="18">
    <source>
        <dbReference type="SAM" id="MobiDB-lite"/>
    </source>
</evidence>
<dbReference type="Pfam" id="PF09405">
    <property type="entry name" value="Btz"/>
    <property type="match status" value="1"/>
</dbReference>
<keyword evidence="12" id="KW-0810">Translation regulation</keyword>
<feature type="domain" description="Btz" evidence="19">
    <location>
        <begin position="236"/>
        <end position="405"/>
    </location>
</feature>
<proteinExistence type="inferred from homology"/>
<evidence type="ECO:0000256" key="10">
    <source>
        <dbReference type="ARBA" id="ARBA00022728"/>
    </source>
</evidence>
<feature type="region of interest" description="Disordered" evidence="18">
    <location>
        <begin position="173"/>
        <end position="317"/>
    </location>
</feature>
<feature type="compositionally biased region" description="Polar residues" evidence="18">
    <location>
        <begin position="124"/>
        <end position="150"/>
    </location>
</feature>
<sequence>MDEPKPGLQSSGIVQNVNSHILDCKMDQSVAVDNSIKQEMNNCSSSEMDQNQNESDNNSKIKLESRESETEHRNTSTSNAGESEYESANEEEIIPNSHTNENQNQSIDDSSDQILNAGARVIGTGTNEISRNESDSSNLNPAIEDLTNNNEDIDNKIFEEDDETDSLKNEVINEDEFDEENCEIDSENSEEEVVENENSVEDEAEDEKDRIDSNHQEDMLLNSDCMDQNKSEDATNSVIKNDHQLSQISKASLKTKAIDSSKAKRNPQYIPRKSTYFEHDDRGGEQSLDDAEQSKNESMVDEDENNNEKNRVVKNRLSKLCSDEMIDEEKSSESYRSNEKRLNGLNFRADEIQKDSTLKFEAKKKSKFDIGDKWHHDKFNLSDQKPKSREELINIYGYDIRTEDEAPRLIRRSKYGKGPQKYSRRSDDENAYIKRVSKRVVKNRSNQTNSSRSMKSNSQDGASQVKSKFEAPKFDHNQSEARRSRSNENDRPRNSRDVSYKALRNNENNNTRLYENDRVFINKSGQSHKHDGNNKHSLHQHHYHSEGKHLSKSIALNSRDSAKNNSLTETYKITSLNIEHKKSKESGNDDSLFTKEDFPALTSSESRTISNKSNVSGSNTKDDDTKENLEQSKLKSSCTYYYQNKSTNTIVNNTNLSTKRATNTKIDEKDFVEQKKSYREVHHIDNDIEIRIIYDDDLSNRNKNNCDNHHGKNRGTDHRVLTSSNNFNKSSKTFVSNRIKNDVNHHQPNTNDSGENINEDAPTTIKRYSSLRHQQQPNRKISSVPEPQSQENSSEGSFEVNEAAETTLIEHKDSTNVSVIEPTNGSIQSNENPNIDSNLDPEYVQLNENTEDVTVEPTQTPLNEHDTSVSEKNISYYDPHAGTTAANMMNGPQEISNHQAIQNPNLVTISGHSHHIHHHNFNPLNSAQGANPPTAASAPAAPISAYISAPPNAIMGYYGPSSSTGQPAAGTAAGPGIGPTIGLQHAYYAPDQSTANYYLASDLGIYQTAYLPSNFSQALASHQSHLANQYLNTTSSNSGTTPESNRYLQTTPPNRASTSLLMAGNLTGQSFTTSIPTAFPSGYPQFPPQPQTGSPSIPVNYSNMQLNSNDSSTGSNTPSTQSGYPELCRGGITYYDVTSQQQAMQRIQQQNLNSQSTNTRRSNKSSMHAQKSPSNASTNATEYKDSDSNENKTAKIIDVSSEKHQSTSNNEISVNN</sequence>
<keyword evidence="11" id="KW-0509">mRNA transport</keyword>
<feature type="compositionally biased region" description="Basic and acidic residues" evidence="18">
    <location>
        <begin position="467"/>
        <end position="499"/>
    </location>
</feature>
<dbReference type="EMBL" id="WVUK01000065">
    <property type="protein sequence ID" value="KAF7488650.1"/>
    <property type="molecule type" value="Genomic_DNA"/>
</dbReference>
<keyword evidence="10" id="KW-0747">Spliceosome</keyword>
<feature type="compositionally biased region" description="Basic and acidic residues" evidence="18">
    <location>
        <begin position="207"/>
        <end position="218"/>
    </location>
</feature>
<evidence type="ECO:0000256" key="13">
    <source>
        <dbReference type="ARBA" id="ARBA00022884"/>
    </source>
</evidence>
<feature type="compositionally biased region" description="Basic and acidic residues" evidence="18">
    <location>
        <begin position="57"/>
        <end position="74"/>
    </location>
</feature>
<dbReference type="GO" id="GO:0016607">
    <property type="term" value="C:nuclear speck"/>
    <property type="evidence" value="ECO:0007669"/>
    <property type="project" value="UniProtKB-SubCell"/>
</dbReference>
<feature type="region of interest" description="Disordered" evidence="18">
    <location>
        <begin position="1076"/>
        <end position="1125"/>
    </location>
</feature>
<evidence type="ECO:0000256" key="8">
    <source>
        <dbReference type="ARBA" id="ARBA00022490"/>
    </source>
</evidence>
<dbReference type="SMART" id="SM01044">
    <property type="entry name" value="Btz"/>
    <property type="match status" value="1"/>
</dbReference>
<dbReference type="InterPro" id="IPR018545">
    <property type="entry name" value="Btz_dom"/>
</dbReference>
<protein>
    <recommendedName>
        <fullName evidence="6">Protein CASC3</fullName>
    </recommendedName>
</protein>
<comment type="subcellular location">
    <subcellularLocation>
        <location evidence="2">Cell projection</location>
        <location evidence="2">Dendrite</location>
    </subcellularLocation>
    <subcellularLocation>
        <location evidence="1">Cytoplasm</location>
        <location evidence="1">Stress granule</location>
    </subcellularLocation>
    <subcellularLocation>
        <location evidence="4">Cytoplasm</location>
        <location evidence="4">Perinuclear region</location>
    </subcellularLocation>
    <subcellularLocation>
        <location evidence="3">Nucleus speckle</location>
    </subcellularLocation>
</comment>
<reference evidence="21" key="3">
    <citation type="submission" date="2022-06" db="UniProtKB">
        <authorList>
            <consortium name="EnsemblMetazoa"/>
        </authorList>
    </citation>
    <scope>IDENTIFICATION</scope>
</reference>
<evidence type="ECO:0000256" key="1">
    <source>
        <dbReference type="ARBA" id="ARBA00004210"/>
    </source>
</evidence>
<feature type="compositionally biased region" description="Polar residues" evidence="18">
    <location>
        <begin position="746"/>
        <end position="756"/>
    </location>
</feature>
<evidence type="ECO:0000256" key="16">
    <source>
        <dbReference type="ARBA" id="ARBA00023242"/>
    </source>
</evidence>
<evidence type="ECO:0000256" key="11">
    <source>
        <dbReference type="ARBA" id="ARBA00022816"/>
    </source>
</evidence>
<feature type="compositionally biased region" description="Low complexity" evidence="18">
    <location>
        <begin position="1144"/>
        <end position="1159"/>
    </location>
</feature>
<evidence type="ECO:0000256" key="2">
    <source>
        <dbReference type="ARBA" id="ARBA00004279"/>
    </source>
</evidence>
<feature type="region of interest" description="Disordered" evidence="18">
    <location>
        <begin position="705"/>
        <end position="836"/>
    </location>
</feature>
<feature type="compositionally biased region" description="Basic and acidic residues" evidence="18">
    <location>
        <begin position="1182"/>
        <end position="1205"/>
    </location>
</feature>
<evidence type="ECO:0000256" key="5">
    <source>
        <dbReference type="ARBA" id="ARBA00009548"/>
    </source>
</evidence>
<evidence type="ECO:0000256" key="14">
    <source>
        <dbReference type="ARBA" id="ARBA00023161"/>
    </source>
</evidence>
<feature type="compositionally biased region" description="Polar residues" evidence="18">
    <location>
        <begin position="771"/>
        <end position="796"/>
    </location>
</feature>
<organism evidence="20">
    <name type="scientific">Sarcoptes scabiei</name>
    <name type="common">Itch mite</name>
    <name type="synonym">Acarus scabiei</name>
    <dbReference type="NCBI Taxonomy" id="52283"/>
    <lineage>
        <taxon>Eukaryota</taxon>
        <taxon>Metazoa</taxon>
        <taxon>Ecdysozoa</taxon>
        <taxon>Arthropoda</taxon>
        <taxon>Chelicerata</taxon>
        <taxon>Arachnida</taxon>
        <taxon>Acari</taxon>
        <taxon>Acariformes</taxon>
        <taxon>Sarcoptiformes</taxon>
        <taxon>Astigmata</taxon>
        <taxon>Psoroptidia</taxon>
        <taxon>Sarcoptoidea</taxon>
        <taxon>Sarcoptidae</taxon>
        <taxon>Sarcoptinae</taxon>
        <taxon>Sarcoptes</taxon>
    </lineage>
</organism>
<feature type="compositionally biased region" description="Polar residues" evidence="18">
    <location>
        <begin position="234"/>
        <end position="252"/>
    </location>
</feature>
<keyword evidence="22" id="KW-1185">Reference proteome</keyword>
<feature type="compositionally biased region" description="Low complexity" evidence="18">
    <location>
        <begin position="503"/>
        <end position="513"/>
    </location>
</feature>
<evidence type="ECO:0000313" key="20">
    <source>
        <dbReference type="EMBL" id="KAF7488650.1"/>
    </source>
</evidence>
<evidence type="ECO:0000256" key="17">
    <source>
        <dbReference type="ARBA" id="ARBA00023273"/>
    </source>
</evidence>
<comment type="similarity">
    <text evidence="5">Belongs to the CASC3 family.</text>
</comment>
<evidence type="ECO:0000313" key="21">
    <source>
        <dbReference type="EnsemblMetazoa" id="KAF7488650.1"/>
    </source>
</evidence>
<dbReference type="InterPro" id="IPR028544">
    <property type="entry name" value="CASC3"/>
</dbReference>
<evidence type="ECO:0000256" key="7">
    <source>
        <dbReference type="ARBA" id="ARBA00022448"/>
    </source>
</evidence>
<feature type="compositionally biased region" description="Polar residues" evidence="18">
    <location>
        <begin position="1091"/>
        <end position="1123"/>
    </location>
</feature>
<feature type="region of interest" description="Disordered" evidence="18">
    <location>
        <begin position="602"/>
        <end position="630"/>
    </location>
</feature>
<feature type="region of interest" description="Disordered" evidence="18">
    <location>
        <begin position="410"/>
        <end position="550"/>
    </location>
</feature>
<feature type="region of interest" description="Disordered" evidence="18">
    <location>
        <begin position="1144"/>
        <end position="1216"/>
    </location>
</feature>
<evidence type="ECO:0000256" key="12">
    <source>
        <dbReference type="ARBA" id="ARBA00022845"/>
    </source>
</evidence>
<keyword evidence="14" id="KW-0866">Nonsense-mediated mRNA decay</keyword>
<feature type="compositionally biased region" description="Polar residues" evidence="18">
    <location>
        <begin position="815"/>
        <end position="836"/>
    </location>
</feature>
<dbReference type="GO" id="GO:0000184">
    <property type="term" value="P:nuclear-transcribed mRNA catabolic process, nonsense-mediated decay"/>
    <property type="evidence" value="ECO:0007669"/>
    <property type="project" value="UniProtKB-KW"/>
</dbReference>
<feature type="compositionally biased region" description="Polar residues" evidence="18">
    <location>
        <begin position="33"/>
        <end position="56"/>
    </location>
</feature>
<dbReference type="GO" id="GO:0030425">
    <property type="term" value="C:dendrite"/>
    <property type="evidence" value="ECO:0007669"/>
    <property type="project" value="UniProtKB-SubCell"/>
</dbReference>
<dbReference type="PANTHER" id="PTHR13434:SF0">
    <property type="entry name" value="PROTEIN CASC3"/>
    <property type="match status" value="1"/>
</dbReference>
<dbReference type="EnsemblMetazoa" id="SSS_9072s_mrna">
    <property type="protein sequence ID" value="KAF7488650.1"/>
    <property type="gene ID" value="SSS_9072"/>
</dbReference>
<reference evidence="20" key="2">
    <citation type="submission" date="2020-01" db="EMBL/GenBank/DDBJ databases">
        <authorList>
            <person name="Korhonen P.K.K."/>
            <person name="Guangxu M.G."/>
            <person name="Wang T.W."/>
            <person name="Stroehlein A.J.S."/>
            <person name="Young N.D."/>
            <person name="Ang C.-S.A."/>
            <person name="Fernando D.W.F."/>
            <person name="Lu H.L."/>
            <person name="Taylor S.T."/>
            <person name="Ehtesham M.E.M."/>
            <person name="Najaraj S.H.N."/>
            <person name="Harsha G.H.G."/>
            <person name="Madugundu A.M."/>
            <person name="Renuse S.R."/>
            <person name="Holt D.H."/>
            <person name="Pandey A.P."/>
            <person name="Papenfuss A.P."/>
            <person name="Gasser R.B.G."/>
            <person name="Fischer K.F."/>
        </authorList>
    </citation>
    <scope>NUCLEOTIDE SEQUENCE</scope>
    <source>
        <strain evidence="20">SSS_KF_BRIS2020</strain>
    </source>
</reference>
<keyword evidence="8" id="KW-0963">Cytoplasm</keyword>
<evidence type="ECO:0000256" key="15">
    <source>
        <dbReference type="ARBA" id="ARBA00023187"/>
    </source>
</evidence>
<feature type="compositionally biased region" description="Basic and acidic residues" evidence="18">
    <location>
        <begin position="275"/>
        <end position="284"/>
    </location>
</feature>
<feature type="compositionally biased region" description="Low complexity" evidence="18">
    <location>
        <begin position="722"/>
        <end position="737"/>
    </location>
</feature>
<evidence type="ECO:0000259" key="19">
    <source>
        <dbReference type="SMART" id="SM01044"/>
    </source>
</evidence>
<feature type="compositionally biased region" description="Acidic residues" evidence="18">
    <location>
        <begin position="173"/>
        <end position="206"/>
    </location>
</feature>
<dbReference type="OrthoDB" id="657902at2759"/>
<dbReference type="GO" id="GO:0003729">
    <property type="term" value="F:mRNA binding"/>
    <property type="evidence" value="ECO:0007669"/>
    <property type="project" value="InterPro"/>
</dbReference>
<keyword evidence="7" id="KW-0813">Transport</keyword>
<feature type="region of interest" description="Disordered" evidence="18">
    <location>
        <begin position="1032"/>
        <end position="1059"/>
    </location>
</feature>
<keyword evidence="13" id="KW-0694">RNA-binding</keyword>
<dbReference type="GO" id="GO:0048471">
    <property type="term" value="C:perinuclear region of cytoplasm"/>
    <property type="evidence" value="ECO:0007669"/>
    <property type="project" value="UniProtKB-SubCell"/>
</dbReference>
<dbReference type="GO" id="GO:0006417">
    <property type="term" value="P:regulation of translation"/>
    <property type="evidence" value="ECO:0007669"/>
    <property type="project" value="UniProtKB-KW"/>
</dbReference>
<feature type="compositionally biased region" description="Polar residues" evidence="18">
    <location>
        <begin position="602"/>
        <end position="619"/>
    </location>
</feature>
<feature type="compositionally biased region" description="Polar residues" evidence="18">
    <location>
        <begin position="443"/>
        <end position="466"/>
    </location>
</feature>
<keyword evidence="9" id="KW-0507">mRNA processing</keyword>
<evidence type="ECO:0000256" key="9">
    <source>
        <dbReference type="ARBA" id="ARBA00022664"/>
    </source>
</evidence>
<dbReference type="GO" id="GO:0008380">
    <property type="term" value="P:RNA splicing"/>
    <property type="evidence" value="ECO:0007669"/>
    <property type="project" value="UniProtKB-KW"/>
</dbReference>
<dbReference type="AlphaFoldDB" id="A0A834R1M7"/>
<evidence type="ECO:0000313" key="22">
    <source>
        <dbReference type="Proteomes" id="UP000070412"/>
    </source>
</evidence>
<name>A0A834R1M7_SARSC</name>
<feature type="compositionally biased region" description="Basic and acidic residues" evidence="18">
    <location>
        <begin position="620"/>
        <end position="630"/>
    </location>
</feature>
<feature type="compositionally biased region" description="Basic and acidic residues" evidence="18">
    <location>
        <begin position="705"/>
        <end position="720"/>
    </location>
</feature>
<accession>A0A834R1M7</accession>
<dbReference type="GO" id="GO:0005681">
    <property type="term" value="C:spliceosomal complex"/>
    <property type="evidence" value="ECO:0007669"/>
    <property type="project" value="UniProtKB-KW"/>
</dbReference>
<feature type="compositionally biased region" description="Polar residues" evidence="18">
    <location>
        <begin position="1206"/>
        <end position="1216"/>
    </location>
</feature>
<keyword evidence="17" id="KW-0966">Cell projection</keyword>
<dbReference type="PANTHER" id="PTHR13434">
    <property type="entry name" value="PROTEIN CASC3"/>
    <property type="match status" value="1"/>
</dbReference>
<gene>
    <name evidence="20" type="ORF">SSS_9072</name>
</gene>